<accession>A0A9W6F718</accession>
<feature type="transmembrane region" description="Helical" evidence="2">
    <location>
        <begin position="16"/>
        <end position="34"/>
    </location>
</feature>
<name>A0A9W6F718_9CHLO</name>
<dbReference type="PANTHER" id="PTHR31047:SF0">
    <property type="entry name" value="MEIOTICALLY UP-REGULATED GENE 157 PROTEIN"/>
    <property type="match status" value="1"/>
</dbReference>
<evidence type="ECO:0000256" key="2">
    <source>
        <dbReference type="SAM" id="Phobius"/>
    </source>
</evidence>
<protein>
    <submittedName>
        <fullName evidence="3">Uncharacterized protein</fullName>
    </submittedName>
</protein>
<dbReference type="Proteomes" id="UP001165080">
    <property type="component" value="Unassembled WGS sequence"/>
</dbReference>
<dbReference type="InterPro" id="IPR008313">
    <property type="entry name" value="GH125"/>
</dbReference>
<dbReference type="SUPFAM" id="SSF48208">
    <property type="entry name" value="Six-hairpin glycosidases"/>
    <property type="match status" value="2"/>
</dbReference>
<gene>
    <name evidence="3" type="primary">PLEST011349</name>
    <name evidence="3" type="ORF">PLESTB_001407000</name>
</gene>
<keyword evidence="2" id="KW-0812">Transmembrane</keyword>
<organism evidence="3 4">
    <name type="scientific">Pleodorina starrii</name>
    <dbReference type="NCBI Taxonomy" id="330485"/>
    <lineage>
        <taxon>Eukaryota</taxon>
        <taxon>Viridiplantae</taxon>
        <taxon>Chlorophyta</taxon>
        <taxon>core chlorophytes</taxon>
        <taxon>Chlorophyceae</taxon>
        <taxon>CS clade</taxon>
        <taxon>Chlamydomonadales</taxon>
        <taxon>Volvocaceae</taxon>
        <taxon>Pleodorina</taxon>
    </lineage>
</organism>
<dbReference type="InterPro" id="IPR012341">
    <property type="entry name" value="6hp_glycosidase-like_sf"/>
</dbReference>
<dbReference type="GO" id="GO:0005975">
    <property type="term" value="P:carbohydrate metabolic process"/>
    <property type="evidence" value="ECO:0007669"/>
    <property type="project" value="InterPro"/>
</dbReference>
<comment type="caution">
    <text evidence="3">The sequence shown here is derived from an EMBL/GenBank/DDBJ whole genome shotgun (WGS) entry which is preliminary data.</text>
</comment>
<feature type="compositionally biased region" description="Low complexity" evidence="1">
    <location>
        <begin position="381"/>
        <end position="404"/>
    </location>
</feature>
<keyword evidence="4" id="KW-1185">Reference proteome</keyword>
<dbReference type="PANTHER" id="PTHR31047">
    <property type="entry name" value="MEIOTICALLY UP-REGULATED GENE 157 PROTEIN"/>
    <property type="match status" value="1"/>
</dbReference>
<sequence length="598" mass="64966">MLHRGAALRRLQHQPLALYFSLAVNAYVVLYLMFHTSTMVHQSVSSGDSRSNPVHPLMSDYTRAHRAEGLGVQPLFGNANVWPSLTGAAPEVWAAGTLGANESIALAVEAALTPDEREQLQALCGRCLHQTITQSVEVRGIGESVFVATGDIPDEWLRDGAVQMSLYLPRLAEHPVLRPIIEGAIRTQAYFILSDPWANSYRKDWVRPERLGKFERQIGRGGWVATRNFEVDSGAYWLNLLWNYASTPGSLWAAAAFLNSSLIHDAAALLLDTWTTEQRHETDSPYRYAELPREGRGAPSNYTGMIWSGFRPSDDPNTYGFNIPVNMYAAGSLERLVALNDRVWRDPALGAAAARLAAEIRAGIEAFGVVRLQPEEGQGGASASAPSGAASSSASSSSSSSSSGSASTIYAYEVDGLGGVLASFDDPNIPSLLSIPLLGYPHYDPATYQRTRSRILSSANSHYYSGRVLSGCGSPHTPANYVWSLAHCVQGLTSADPGERAGLFKQLLQMQGSNGLMHESNDVNSPQQLTRPLFQWANSMLVVYFEQTFGRSCSPLAEALRQQGVAAREAGQSLTPRNGGPDLPAYYDRLEQNIPHVP</sequence>
<evidence type="ECO:0000313" key="4">
    <source>
        <dbReference type="Proteomes" id="UP001165080"/>
    </source>
</evidence>
<feature type="region of interest" description="Disordered" evidence="1">
    <location>
        <begin position="376"/>
        <end position="404"/>
    </location>
</feature>
<proteinExistence type="predicted"/>
<keyword evidence="2" id="KW-1133">Transmembrane helix</keyword>
<dbReference type="AlphaFoldDB" id="A0A9W6F718"/>
<dbReference type="InterPro" id="IPR008928">
    <property type="entry name" value="6-hairpin_glycosidase_sf"/>
</dbReference>
<dbReference type="SMART" id="SM01149">
    <property type="entry name" value="DUF1237"/>
    <property type="match status" value="1"/>
</dbReference>
<dbReference type="Gene3D" id="1.50.10.10">
    <property type="match status" value="1"/>
</dbReference>
<dbReference type="Pfam" id="PF06824">
    <property type="entry name" value="Glyco_hydro_125"/>
    <property type="match status" value="2"/>
</dbReference>
<dbReference type="EMBL" id="BRXU01000024">
    <property type="protein sequence ID" value="GLC58842.1"/>
    <property type="molecule type" value="Genomic_DNA"/>
</dbReference>
<evidence type="ECO:0000256" key="1">
    <source>
        <dbReference type="SAM" id="MobiDB-lite"/>
    </source>
</evidence>
<keyword evidence="2" id="KW-0472">Membrane</keyword>
<evidence type="ECO:0000313" key="3">
    <source>
        <dbReference type="EMBL" id="GLC58842.1"/>
    </source>
</evidence>
<reference evidence="3 4" key="1">
    <citation type="journal article" date="2023" name="Commun. Biol.">
        <title>Reorganization of the ancestral sex-determining regions during the evolution of trioecy in Pleodorina starrii.</title>
        <authorList>
            <person name="Takahashi K."/>
            <person name="Suzuki S."/>
            <person name="Kawai-Toyooka H."/>
            <person name="Yamamoto K."/>
            <person name="Hamaji T."/>
            <person name="Ootsuki R."/>
            <person name="Yamaguchi H."/>
            <person name="Kawachi M."/>
            <person name="Higashiyama T."/>
            <person name="Nozaki H."/>
        </authorList>
    </citation>
    <scope>NUCLEOTIDE SEQUENCE [LARGE SCALE GENOMIC DNA]</scope>
    <source>
        <strain evidence="3 4">NIES-4479</strain>
    </source>
</reference>